<reference evidence="4 5" key="1">
    <citation type="journal article" date="2023" name="Plants (Basel)">
        <title>Bridging the Gap: Combining Genomics and Transcriptomics Approaches to Understand Stylosanthes scabra, an Orphan Legume from the Brazilian Caatinga.</title>
        <authorList>
            <person name="Ferreira-Neto J.R.C."/>
            <person name="da Silva M.D."/>
            <person name="Binneck E."/>
            <person name="de Melo N.F."/>
            <person name="da Silva R.H."/>
            <person name="de Melo A.L.T.M."/>
            <person name="Pandolfi V."/>
            <person name="Bustamante F.O."/>
            <person name="Brasileiro-Vidal A.C."/>
            <person name="Benko-Iseppon A.M."/>
        </authorList>
    </citation>
    <scope>NUCLEOTIDE SEQUENCE [LARGE SCALE GENOMIC DNA]</scope>
    <source>
        <tissue evidence="4">Leaves</tissue>
    </source>
</reference>
<keyword evidence="1" id="KW-0175">Coiled coil</keyword>
<evidence type="ECO:0000256" key="1">
    <source>
        <dbReference type="SAM" id="Coils"/>
    </source>
</evidence>
<gene>
    <name evidence="4" type="ORF">PIB30_084979</name>
</gene>
<keyword evidence="5" id="KW-1185">Reference proteome</keyword>
<dbReference type="EMBL" id="JASCZI010152433">
    <property type="protein sequence ID" value="MED6176125.1"/>
    <property type="molecule type" value="Genomic_DNA"/>
</dbReference>
<name>A0ABU6VTQ9_9FABA</name>
<feature type="compositionally biased region" description="Low complexity" evidence="2">
    <location>
        <begin position="428"/>
        <end position="442"/>
    </location>
</feature>
<feature type="compositionally biased region" description="Basic and acidic residues" evidence="2">
    <location>
        <begin position="443"/>
        <end position="454"/>
    </location>
</feature>
<feature type="compositionally biased region" description="Low complexity" evidence="2">
    <location>
        <begin position="218"/>
        <end position="229"/>
    </location>
</feature>
<evidence type="ECO:0000256" key="2">
    <source>
        <dbReference type="SAM" id="MobiDB-lite"/>
    </source>
</evidence>
<feature type="region of interest" description="Disordered" evidence="2">
    <location>
        <begin position="216"/>
        <end position="237"/>
    </location>
</feature>
<dbReference type="Proteomes" id="UP001341840">
    <property type="component" value="Unassembled WGS sequence"/>
</dbReference>
<sequence length="454" mass="53125">MASSSHTSKRKKGKQAILDDDENHDSYRFFTNFHEKFFEKYVASKAIIPSTKFKLQKGQYRDIKRQILMRGWVKLGKPRKNISATLVREFYANAKKNPDVEDSREFRTFVRGVSFGFSKERIRDILKLKGPLDSETSFNVRKLRANRDTDAILRDISVEGAVWETGAHMNPLKLRCQDLTPLARGWHDFIIHNIKPTSNQSEVTVERASPQLHQFHEQPFSPSPQYQSQHHFEEERPAGEATFEAAYGPQNYGWGQLHEDMTTLKANQQEFYDSILAQQTQYGLRLTDIETRQNTMWAEQHKFHQEMREYHEQQQNQFKKMQEEQAQLQRDFSNYRKNFSTHMSRTHKSFEEQGKQMEEINDLLSHNTWHTKSHQMYSNWALQQMNPALTPILPMHIPFRIQSNVNEDRPMFDGMLRPWLVGGESSVAAATAPPQQTPPEANAPRRENPDSDDK</sequence>
<dbReference type="Pfam" id="PF20167">
    <property type="entry name" value="Transposase_32"/>
    <property type="match status" value="1"/>
</dbReference>
<protein>
    <recommendedName>
        <fullName evidence="3">Putative plant transposon protein domain-containing protein</fullName>
    </recommendedName>
</protein>
<feature type="region of interest" description="Disordered" evidence="2">
    <location>
        <begin position="426"/>
        <end position="454"/>
    </location>
</feature>
<feature type="domain" description="Putative plant transposon protein" evidence="3">
    <location>
        <begin position="70"/>
        <end position="209"/>
    </location>
</feature>
<dbReference type="InterPro" id="IPR046796">
    <property type="entry name" value="Transposase_32_dom"/>
</dbReference>
<evidence type="ECO:0000313" key="5">
    <source>
        <dbReference type="Proteomes" id="UP001341840"/>
    </source>
</evidence>
<accession>A0ABU6VTQ9</accession>
<evidence type="ECO:0000259" key="3">
    <source>
        <dbReference type="Pfam" id="PF20167"/>
    </source>
</evidence>
<feature type="coiled-coil region" evidence="1">
    <location>
        <begin position="304"/>
        <end position="338"/>
    </location>
</feature>
<evidence type="ECO:0000313" key="4">
    <source>
        <dbReference type="EMBL" id="MED6176125.1"/>
    </source>
</evidence>
<organism evidence="4 5">
    <name type="scientific">Stylosanthes scabra</name>
    <dbReference type="NCBI Taxonomy" id="79078"/>
    <lineage>
        <taxon>Eukaryota</taxon>
        <taxon>Viridiplantae</taxon>
        <taxon>Streptophyta</taxon>
        <taxon>Embryophyta</taxon>
        <taxon>Tracheophyta</taxon>
        <taxon>Spermatophyta</taxon>
        <taxon>Magnoliopsida</taxon>
        <taxon>eudicotyledons</taxon>
        <taxon>Gunneridae</taxon>
        <taxon>Pentapetalae</taxon>
        <taxon>rosids</taxon>
        <taxon>fabids</taxon>
        <taxon>Fabales</taxon>
        <taxon>Fabaceae</taxon>
        <taxon>Papilionoideae</taxon>
        <taxon>50 kb inversion clade</taxon>
        <taxon>dalbergioids sensu lato</taxon>
        <taxon>Dalbergieae</taxon>
        <taxon>Pterocarpus clade</taxon>
        <taxon>Stylosanthes</taxon>
    </lineage>
</organism>
<comment type="caution">
    <text evidence="4">The sequence shown here is derived from an EMBL/GenBank/DDBJ whole genome shotgun (WGS) entry which is preliminary data.</text>
</comment>
<proteinExistence type="predicted"/>